<keyword evidence="2" id="KW-1185">Reference proteome</keyword>
<dbReference type="Proteomes" id="UP000326757">
    <property type="component" value="Unassembled WGS sequence"/>
</dbReference>
<accession>A0A5N6KFV5</accession>
<name>A0A5N6KFV5_MONLA</name>
<protein>
    <submittedName>
        <fullName evidence="1">Uncharacterized protein</fullName>
    </submittedName>
</protein>
<gene>
    <name evidence="1" type="ORF">EYC80_005877</name>
</gene>
<proteinExistence type="predicted"/>
<evidence type="ECO:0000313" key="1">
    <source>
        <dbReference type="EMBL" id="KAB8302471.1"/>
    </source>
</evidence>
<evidence type="ECO:0000313" key="2">
    <source>
        <dbReference type="Proteomes" id="UP000326757"/>
    </source>
</evidence>
<reference evidence="1 2" key="1">
    <citation type="submission" date="2019-06" db="EMBL/GenBank/DDBJ databases">
        <title>Genome Sequence of the Brown Rot Fungal Pathogen Monilinia laxa.</title>
        <authorList>
            <person name="De Miccolis Angelini R.M."/>
            <person name="Landi L."/>
            <person name="Abate D."/>
            <person name="Pollastro S."/>
            <person name="Romanazzi G."/>
            <person name="Faretra F."/>
        </authorList>
    </citation>
    <scope>NUCLEOTIDE SEQUENCE [LARGE SCALE GENOMIC DNA]</scope>
    <source>
        <strain evidence="1 2">Mlax316</strain>
    </source>
</reference>
<dbReference type="AlphaFoldDB" id="A0A5N6KFV5"/>
<comment type="caution">
    <text evidence="1">The sequence shown here is derived from an EMBL/GenBank/DDBJ whole genome shotgun (WGS) entry which is preliminary data.</text>
</comment>
<sequence>MGCHRYEHHPAFQSLAWISPSPIQYNILKSSLPTILNKNAKQSKVKKKYLGFLTFFPSYSSLSIQYTSGFAKSSKRFPTILSLTTKEKKKRARISRSLHMFHSNLYCTFSTVAPGITRKGNLHILRRNFRRTYPIFENTHGFHIGSLIYCILPGFSHFRKDE</sequence>
<dbReference type="EMBL" id="VIGI01000003">
    <property type="protein sequence ID" value="KAB8302471.1"/>
    <property type="molecule type" value="Genomic_DNA"/>
</dbReference>
<organism evidence="1 2">
    <name type="scientific">Monilinia laxa</name>
    <name type="common">Brown rot fungus</name>
    <name type="synonym">Sclerotinia laxa</name>
    <dbReference type="NCBI Taxonomy" id="61186"/>
    <lineage>
        <taxon>Eukaryota</taxon>
        <taxon>Fungi</taxon>
        <taxon>Dikarya</taxon>
        <taxon>Ascomycota</taxon>
        <taxon>Pezizomycotina</taxon>
        <taxon>Leotiomycetes</taxon>
        <taxon>Helotiales</taxon>
        <taxon>Sclerotiniaceae</taxon>
        <taxon>Monilinia</taxon>
    </lineage>
</organism>